<sequence>MPKPSTRTKSGSASAPCSAIDTERHTMLLSLHDSTPSSDAEPALELRLERGAPCPLAFDARACARDGDAAHFAAAFGAALARATPAWPALAARIAAQGIDRIEVRIESADTAFLALPWDAIALPPPAVAEAEAAPLSRQAAGFVRRLTGVASRDLDIELDFGLHVATALPDALGAMQPGAGSAAAAGPSGRAADPQRPDAPLRVLHLVAREAGQDDTSLALDSTLDACRGEHAIDYTVLGLDPEPLRAHLAERSTAPHLVRYDGPIASGDAELGGLGALLRQFAQARVAALWIDTGDAIDGATLAATARAAHAAGIGNLIGVAHQAERSADMPGALDAPYAGARAFRALLAQLAAGLPLSAAVQAARRQSGVALIHHGGQPVTLFDSPHPWLELAQSQRLAAARARLLGFQAALLPPTAGEGSDGAALPLLLALAHGRRRLALAGAPGIGKTRAAHRLALALACAGRIDHAFYFDFRETSYTARHLLQMIAPVLGLPADRPEAARDALRSLQCCFVLDQRKDAAPPDEAARQDRDAADESVGTLDDLLEGWAADGHIVLEIEREAGAHAILATPLSEPESRRLARRLASQSDREPPPAAQRAGWDALLAACAGNPLLIERAVALSELDSPETIAAGLREHVSPLDAVETFLAWRWRSLPAASRTVLRAAARVEGLLLEIPMIAIDRPEPDPRAQPLMTLAGAEAGSRFSDWLAHWQRNGFVAHGLHGRHLHARSLPFLRRLDAQADLDTQADAAIDAAFGRMLAEGLRLLSLHLAANDNPPLTHYLLLNRRHWRGAFESLWFGGEPRAFLNTKRAFEQLMRRAGLGAEIAEWSVDLLARTPAAPADDRTDQALAWLVLAGDALAGGDSLEVDALAEGARAWRGWLDAHDGSLDDREAGVFEQAAGFVSRLHQRRREWSEAIDVDERLLALYRRREAWLPMANLLRTLARCHLANGSPERARACENACLDEIPDAGAPPGLRARQWFEIAMARAQRGETEAALGLLERLRAREDAAALEEAIAGLQADLDIQRGRHADALPHLARVWTRAARAGDAQRLAALQPRFAEIGSELGDDDLQARLDTLLDEDIERPVPDPQPQRVH</sequence>
<dbReference type="AlphaFoldDB" id="A0AAW3EZB9"/>
<gene>
    <name evidence="3" type="ORF">DM48_14</name>
</gene>
<evidence type="ECO:0000313" key="4">
    <source>
        <dbReference type="Proteomes" id="UP000029590"/>
    </source>
</evidence>
<name>A0AAW3EZB9_BURGA</name>
<feature type="compositionally biased region" description="Low complexity" evidence="2">
    <location>
        <begin position="178"/>
        <end position="193"/>
    </location>
</feature>
<feature type="region of interest" description="Disordered" evidence="2">
    <location>
        <begin position="178"/>
        <end position="197"/>
    </location>
</feature>
<organism evidence="3 4">
    <name type="scientific">Burkholderia gladioli</name>
    <name type="common">Pseudomonas marginata</name>
    <name type="synonym">Phytomonas marginata</name>
    <dbReference type="NCBI Taxonomy" id="28095"/>
    <lineage>
        <taxon>Bacteria</taxon>
        <taxon>Pseudomonadati</taxon>
        <taxon>Pseudomonadota</taxon>
        <taxon>Betaproteobacteria</taxon>
        <taxon>Burkholderiales</taxon>
        <taxon>Burkholderiaceae</taxon>
        <taxon>Burkholderia</taxon>
    </lineage>
</organism>
<feature type="coiled-coil region" evidence="1">
    <location>
        <begin position="1007"/>
        <end position="1034"/>
    </location>
</feature>
<keyword evidence="1" id="KW-0175">Coiled coil</keyword>
<evidence type="ECO:0000313" key="3">
    <source>
        <dbReference type="EMBL" id="KGC14139.1"/>
    </source>
</evidence>
<proteinExistence type="predicted"/>
<dbReference type="InterPro" id="IPR027417">
    <property type="entry name" value="P-loop_NTPase"/>
</dbReference>
<feature type="region of interest" description="Disordered" evidence="2">
    <location>
        <begin position="581"/>
        <end position="600"/>
    </location>
</feature>
<evidence type="ECO:0000256" key="2">
    <source>
        <dbReference type="SAM" id="MobiDB-lite"/>
    </source>
</evidence>
<dbReference type="SUPFAM" id="SSF48452">
    <property type="entry name" value="TPR-like"/>
    <property type="match status" value="1"/>
</dbReference>
<protein>
    <submittedName>
        <fullName evidence="3">NACHT domain protein</fullName>
    </submittedName>
</protein>
<dbReference type="InterPro" id="IPR011990">
    <property type="entry name" value="TPR-like_helical_dom_sf"/>
</dbReference>
<dbReference type="Gene3D" id="1.25.40.10">
    <property type="entry name" value="Tetratricopeptide repeat domain"/>
    <property type="match status" value="1"/>
</dbReference>
<evidence type="ECO:0000256" key="1">
    <source>
        <dbReference type="SAM" id="Coils"/>
    </source>
</evidence>
<comment type="caution">
    <text evidence="3">The sequence shown here is derived from an EMBL/GenBank/DDBJ whole genome shotgun (WGS) entry which is preliminary data.</text>
</comment>
<accession>A0AAW3EZB9</accession>
<reference evidence="3 4" key="1">
    <citation type="submission" date="2014-04" db="EMBL/GenBank/DDBJ databases">
        <authorList>
            <person name="Bishop-Lilly K.A."/>
            <person name="Broomall S.M."/>
            <person name="Chain P.S."/>
            <person name="Chertkov O."/>
            <person name="Coyne S.R."/>
            <person name="Daligault H.E."/>
            <person name="Davenport K.W."/>
            <person name="Erkkila T."/>
            <person name="Frey K.G."/>
            <person name="Gibbons H.S."/>
            <person name="Gu W."/>
            <person name="Jaissle J."/>
            <person name="Johnson S.L."/>
            <person name="Koroleva G.I."/>
            <person name="Ladner J.T."/>
            <person name="Lo C.-C."/>
            <person name="Minogue T.D."/>
            <person name="Munk C."/>
            <person name="Palacios G.F."/>
            <person name="Redden C.L."/>
            <person name="Rosenzweig C.N."/>
            <person name="Scholz M.B."/>
            <person name="Teshima H."/>
            <person name="Xu Y."/>
        </authorList>
    </citation>
    <scope>NUCLEOTIDE SEQUENCE [LARGE SCALE GENOMIC DNA]</scope>
    <source>
        <strain evidence="4">gladioli</strain>
    </source>
</reference>
<dbReference type="SUPFAM" id="SSF52540">
    <property type="entry name" value="P-loop containing nucleoside triphosphate hydrolases"/>
    <property type="match status" value="1"/>
</dbReference>
<dbReference type="EMBL" id="JPGG01000016">
    <property type="protein sequence ID" value="KGC14139.1"/>
    <property type="molecule type" value="Genomic_DNA"/>
</dbReference>
<dbReference type="Proteomes" id="UP000029590">
    <property type="component" value="Unassembled WGS sequence"/>
</dbReference>